<dbReference type="Pfam" id="PF00201">
    <property type="entry name" value="UDPGT"/>
    <property type="match status" value="1"/>
</dbReference>
<evidence type="ECO:0000256" key="3">
    <source>
        <dbReference type="ARBA" id="ARBA00022679"/>
    </source>
</evidence>
<evidence type="ECO:0000256" key="2">
    <source>
        <dbReference type="ARBA" id="ARBA00022676"/>
    </source>
</evidence>
<dbReference type="PANTHER" id="PTHR48043:SF145">
    <property type="entry name" value="FI06409P-RELATED"/>
    <property type="match status" value="1"/>
</dbReference>
<name>A0A9W9YDD7_9CNID</name>
<sequence>MLHEAYAGVKEKYNITPEKTLQQTFQKVDLILVQTDPIDYPRPHLPNTKLVGPLLSSPAKPLPEELEQFVSGSGDEGVILVSFGSILGEIDEQTIATMADVFSGLPQRVIWKLNTEGKSLTLGKNVKVASWLPQNDILGHPKTRLFIGHAGMNGMLEACYHGVPMICVPFFGDQFDNSVAAKHFGIGEFLYKETITKETLLNVINTVLNNPSYRESSARISRSIKLRPRTAIEESADWIVYTQALGGLAHLRPRGLDLPFYQLYLLDVLAVFVLLLMGVFCSCLFGD</sequence>
<keyword evidence="4" id="KW-0812">Transmembrane</keyword>
<keyword evidence="2" id="KW-0328">Glycosyltransferase</keyword>
<dbReference type="FunFam" id="3.40.50.2000:FF:000021">
    <property type="entry name" value="UDP-glucuronosyltransferase"/>
    <property type="match status" value="1"/>
</dbReference>
<reference evidence="5" key="1">
    <citation type="submission" date="2023-01" db="EMBL/GenBank/DDBJ databases">
        <title>Genome assembly of the deep-sea coral Lophelia pertusa.</title>
        <authorList>
            <person name="Herrera S."/>
            <person name="Cordes E."/>
        </authorList>
    </citation>
    <scope>NUCLEOTIDE SEQUENCE</scope>
    <source>
        <strain evidence="5">USNM1676648</strain>
        <tissue evidence="5">Polyp</tissue>
    </source>
</reference>
<evidence type="ECO:0000256" key="4">
    <source>
        <dbReference type="SAM" id="Phobius"/>
    </source>
</evidence>
<dbReference type="InterPro" id="IPR050271">
    <property type="entry name" value="UDP-glycosyltransferase"/>
</dbReference>
<dbReference type="OrthoDB" id="5835829at2759"/>
<dbReference type="SUPFAM" id="SSF53756">
    <property type="entry name" value="UDP-Glycosyltransferase/glycogen phosphorylase"/>
    <property type="match status" value="1"/>
</dbReference>
<dbReference type="Gene3D" id="3.40.50.2000">
    <property type="entry name" value="Glycogen Phosphorylase B"/>
    <property type="match status" value="1"/>
</dbReference>
<dbReference type="CDD" id="cd03784">
    <property type="entry name" value="GT1_Gtf-like"/>
    <property type="match status" value="1"/>
</dbReference>
<dbReference type="GO" id="GO:0008194">
    <property type="term" value="F:UDP-glycosyltransferase activity"/>
    <property type="evidence" value="ECO:0007669"/>
    <property type="project" value="InterPro"/>
</dbReference>
<dbReference type="Proteomes" id="UP001163046">
    <property type="component" value="Unassembled WGS sequence"/>
</dbReference>
<evidence type="ECO:0008006" key="7">
    <source>
        <dbReference type="Google" id="ProtNLM"/>
    </source>
</evidence>
<feature type="transmembrane region" description="Helical" evidence="4">
    <location>
        <begin position="263"/>
        <end position="285"/>
    </location>
</feature>
<keyword evidence="4" id="KW-0472">Membrane</keyword>
<proteinExistence type="inferred from homology"/>
<keyword evidence="4" id="KW-1133">Transmembrane helix</keyword>
<organism evidence="5 6">
    <name type="scientific">Desmophyllum pertusum</name>
    <dbReference type="NCBI Taxonomy" id="174260"/>
    <lineage>
        <taxon>Eukaryota</taxon>
        <taxon>Metazoa</taxon>
        <taxon>Cnidaria</taxon>
        <taxon>Anthozoa</taxon>
        <taxon>Hexacorallia</taxon>
        <taxon>Scleractinia</taxon>
        <taxon>Caryophylliina</taxon>
        <taxon>Caryophylliidae</taxon>
        <taxon>Desmophyllum</taxon>
    </lineage>
</organism>
<evidence type="ECO:0000256" key="1">
    <source>
        <dbReference type="ARBA" id="ARBA00009995"/>
    </source>
</evidence>
<evidence type="ECO:0000313" key="6">
    <source>
        <dbReference type="Proteomes" id="UP001163046"/>
    </source>
</evidence>
<dbReference type="InterPro" id="IPR002213">
    <property type="entry name" value="UDP_glucos_trans"/>
</dbReference>
<comment type="similarity">
    <text evidence="1">Belongs to the UDP-glycosyltransferase family.</text>
</comment>
<evidence type="ECO:0000313" key="5">
    <source>
        <dbReference type="EMBL" id="KAJ7334574.1"/>
    </source>
</evidence>
<keyword evidence="3" id="KW-0808">Transferase</keyword>
<comment type="caution">
    <text evidence="5">The sequence shown here is derived from an EMBL/GenBank/DDBJ whole genome shotgun (WGS) entry which is preliminary data.</text>
</comment>
<dbReference type="EMBL" id="MU827784">
    <property type="protein sequence ID" value="KAJ7334574.1"/>
    <property type="molecule type" value="Genomic_DNA"/>
</dbReference>
<protein>
    <recommendedName>
        <fullName evidence="7">UDP-glucuronosyltransferase</fullName>
    </recommendedName>
</protein>
<keyword evidence="6" id="KW-1185">Reference proteome</keyword>
<dbReference type="PANTHER" id="PTHR48043">
    <property type="entry name" value="EG:EG0003.4 PROTEIN-RELATED"/>
    <property type="match status" value="1"/>
</dbReference>
<dbReference type="AlphaFoldDB" id="A0A9W9YDD7"/>
<gene>
    <name evidence="5" type="ORF">OS493_014898</name>
</gene>
<accession>A0A9W9YDD7</accession>